<feature type="region of interest" description="Disordered" evidence="1">
    <location>
        <begin position="165"/>
        <end position="186"/>
    </location>
</feature>
<feature type="signal peptide" evidence="2">
    <location>
        <begin position="1"/>
        <end position="27"/>
    </location>
</feature>
<protein>
    <submittedName>
        <fullName evidence="3">Uncharacterized protein</fullName>
    </submittedName>
</protein>
<keyword evidence="4" id="KW-1185">Reference proteome</keyword>
<accession>N1PJC1</accession>
<dbReference type="EMBL" id="KB446541">
    <property type="protein sequence ID" value="EME42673.1"/>
    <property type="molecule type" value="Genomic_DNA"/>
</dbReference>
<feature type="chain" id="PRO_5004109828" evidence="2">
    <location>
        <begin position="28"/>
        <end position="186"/>
    </location>
</feature>
<evidence type="ECO:0000313" key="3">
    <source>
        <dbReference type="EMBL" id="EME42673.1"/>
    </source>
</evidence>
<organism evidence="3 4">
    <name type="scientific">Dothistroma septosporum (strain NZE10 / CBS 128990)</name>
    <name type="common">Red band needle blight fungus</name>
    <name type="synonym">Mycosphaerella pini</name>
    <dbReference type="NCBI Taxonomy" id="675120"/>
    <lineage>
        <taxon>Eukaryota</taxon>
        <taxon>Fungi</taxon>
        <taxon>Dikarya</taxon>
        <taxon>Ascomycota</taxon>
        <taxon>Pezizomycotina</taxon>
        <taxon>Dothideomycetes</taxon>
        <taxon>Dothideomycetidae</taxon>
        <taxon>Mycosphaerellales</taxon>
        <taxon>Mycosphaerellaceae</taxon>
        <taxon>Dothistroma</taxon>
    </lineage>
</organism>
<gene>
    <name evidence="3" type="ORF">DOTSEDRAFT_36495</name>
</gene>
<dbReference type="Proteomes" id="UP000016933">
    <property type="component" value="Unassembled WGS sequence"/>
</dbReference>
<evidence type="ECO:0000256" key="2">
    <source>
        <dbReference type="SAM" id="SignalP"/>
    </source>
</evidence>
<dbReference type="HOGENOM" id="CLU_1454378_0_0_1"/>
<proteinExistence type="predicted"/>
<keyword evidence="2" id="KW-0732">Signal</keyword>
<reference evidence="3 4" key="2">
    <citation type="journal article" date="2012" name="PLoS Pathog.">
        <title>Diverse lifestyles and strategies of plant pathogenesis encoded in the genomes of eighteen Dothideomycetes fungi.</title>
        <authorList>
            <person name="Ohm R.A."/>
            <person name="Feau N."/>
            <person name="Henrissat B."/>
            <person name="Schoch C.L."/>
            <person name="Horwitz B.A."/>
            <person name="Barry K.W."/>
            <person name="Condon B.J."/>
            <person name="Copeland A.C."/>
            <person name="Dhillon B."/>
            <person name="Glaser F."/>
            <person name="Hesse C.N."/>
            <person name="Kosti I."/>
            <person name="LaButti K."/>
            <person name="Lindquist E.A."/>
            <person name="Lucas S."/>
            <person name="Salamov A.A."/>
            <person name="Bradshaw R.E."/>
            <person name="Ciuffetti L."/>
            <person name="Hamelin R.C."/>
            <person name="Kema G.H.J."/>
            <person name="Lawrence C."/>
            <person name="Scott J.A."/>
            <person name="Spatafora J.W."/>
            <person name="Turgeon B.G."/>
            <person name="de Wit P.J.G.M."/>
            <person name="Zhong S."/>
            <person name="Goodwin S.B."/>
            <person name="Grigoriev I.V."/>
        </authorList>
    </citation>
    <scope>NUCLEOTIDE SEQUENCE [LARGE SCALE GENOMIC DNA]</scope>
    <source>
        <strain evidence="4">NZE10 / CBS 128990</strain>
    </source>
</reference>
<reference evidence="4" key="1">
    <citation type="journal article" date="2012" name="PLoS Genet.">
        <title>The genomes of the fungal plant pathogens Cladosporium fulvum and Dothistroma septosporum reveal adaptation to different hosts and lifestyles but also signatures of common ancestry.</title>
        <authorList>
            <person name="de Wit P.J.G.M."/>
            <person name="van der Burgt A."/>
            <person name="Oekmen B."/>
            <person name="Stergiopoulos I."/>
            <person name="Abd-Elsalam K.A."/>
            <person name="Aerts A.L."/>
            <person name="Bahkali A.H."/>
            <person name="Beenen H.G."/>
            <person name="Chettri P."/>
            <person name="Cox M.P."/>
            <person name="Datema E."/>
            <person name="de Vries R.P."/>
            <person name="Dhillon B."/>
            <person name="Ganley A.R."/>
            <person name="Griffiths S.A."/>
            <person name="Guo Y."/>
            <person name="Hamelin R.C."/>
            <person name="Henrissat B."/>
            <person name="Kabir M.S."/>
            <person name="Jashni M.K."/>
            <person name="Kema G."/>
            <person name="Klaubauf S."/>
            <person name="Lapidus A."/>
            <person name="Levasseur A."/>
            <person name="Lindquist E."/>
            <person name="Mehrabi R."/>
            <person name="Ohm R.A."/>
            <person name="Owen T.J."/>
            <person name="Salamov A."/>
            <person name="Schwelm A."/>
            <person name="Schijlen E."/>
            <person name="Sun H."/>
            <person name="van den Burg H.A."/>
            <person name="van Ham R.C.H.J."/>
            <person name="Zhang S."/>
            <person name="Goodwin S.B."/>
            <person name="Grigoriev I.V."/>
            <person name="Collemare J."/>
            <person name="Bradshaw R.E."/>
        </authorList>
    </citation>
    <scope>NUCLEOTIDE SEQUENCE [LARGE SCALE GENOMIC DNA]</scope>
    <source>
        <strain evidence="4">NZE10 / CBS 128990</strain>
    </source>
</reference>
<dbReference type="AlphaFoldDB" id="N1PJC1"/>
<evidence type="ECO:0000256" key="1">
    <source>
        <dbReference type="SAM" id="MobiDB-lite"/>
    </source>
</evidence>
<sequence length="186" mass="20771">MWSDCSFTVPFFLAILILGFFKDPSNFQEHIIGSTFSLRPPSSTTSRHDNPGLPTQVIEALQPILFDRRDQPFLAWSTWNFQSLSSPLPDPTSISIPPGITVLHKRIPMHQHLSGPILRSCPIGHDILTIDRDPDLERFGEPSPHKENDWQMKLSRIDGVDLGGRAGEGGWKTRNVGLGNEYDSSG</sequence>
<name>N1PJC1_DOTSN</name>
<evidence type="ECO:0000313" key="4">
    <source>
        <dbReference type="Proteomes" id="UP000016933"/>
    </source>
</evidence>